<dbReference type="EMBL" id="LAZR01021819">
    <property type="protein sequence ID" value="KKL84010.1"/>
    <property type="molecule type" value="Genomic_DNA"/>
</dbReference>
<sequence length="258" mass="28953">MNDDLHQTHPAAKRARPNESILSAANTARFDALPRDMLRCIVSLLATANECALLRTCRLLRAHGDAPEAQLARVRKAYAEALGATLGALQFEQDRVMLYGPTSVARDTANRHVADVLQRVVYVCEHEASTSTACCSPVLRIGPFARLRSAVRVRFLAFRMQRILYTFCDFAPKNFQRALHWGWTPNGVALMKRVAFMHQVPSAWTPVVDQSEHMKDVVRSAHDEFVAAYPPRRSLEGRINGFVKAMDAHVREHGCEPH</sequence>
<dbReference type="AlphaFoldDB" id="A0A0F9HQS1"/>
<proteinExistence type="predicted"/>
<accession>A0A0F9HQS1</accession>
<evidence type="ECO:0000313" key="1">
    <source>
        <dbReference type="EMBL" id="KKL84010.1"/>
    </source>
</evidence>
<name>A0A0F9HQS1_9ZZZZ</name>
<protein>
    <recommendedName>
        <fullName evidence="2">F-box domain-containing protein</fullName>
    </recommendedName>
</protein>
<comment type="caution">
    <text evidence="1">The sequence shown here is derived from an EMBL/GenBank/DDBJ whole genome shotgun (WGS) entry which is preliminary data.</text>
</comment>
<reference evidence="1" key="1">
    <citation type="journal article" date="2015" name="Nature">
        <title>Complex archaea that bridge the gap between prokaryotes and eukaryotes.</title>
        <authorList>
            <person name="Spang A."/>
            <person name="Saw J.H."/>
            <person name="Jorgensen S.L."/>
            <person name="Zaremba-Niedzwiedzka K."/>
            <person name="Martijn J."/>
            <person name="Lind A.E."/>
            <person name="van Eijk R."/>
            <person name="Schleper C."/>
            <person name="Guy L."/>
            <person name="Ettema T.J."/>
        </authorList>
    </citation>
    <scope>NUCLEOTIDE SEQUENCE</scope>
</reference>
<evidence type="ECO:0008006" key="2">
    <source>
        <dbReference type="Google" id="ProtNLM"/>
    </source>
</evidence>
<organism evidence="1">
    <name type="scientific">marine sediment metagenome</name>
    <dbReference type="NCBI Taxonomy" id="412755"/>
    <lineage>
        <taxon>unclassified sequences</taxon>
        <taxon>metagenomes</taxon>
        <taxon>ecological metagenomes</taxon>
    </lineage>
</organism>
<gene>
    <name evidence="1" type="ORF">LCGC14_1969000</name>
</gene>